<reference evidence="1" key="1">
    <citation type="submission" date="2022-07" db="EMBL/GenBank/DDBJ databases">
        <authorList>
            <person name="Criscuolo A."/>
        </authorList>
    </citation>
    <scope>NUCLEOTIDE SEQUENCE</scope>
    <source>
        <strain evidence="1">CIP111854</strain>
    </source>
</reference>
<gene>
    <name evidence="1" type="ORF">PSECIP111854_04036</name>
</gene>
<comment type="caution">
    <text evidence="1">The sequence shown here is derived from an EMBL/GenBank/DDBJ whole genome shotgun (WGS) entry which is preliminary data.</text>
</comment>
<accession>A0A9W4R5N6</accession>
<protein>
    <submittedName>
        <fullName evidence="1">Uncharacterized protein</fullName>
    </submittedName>
</protein>
<dbReference type="AlphaFoldDB" id="A0A9W4R5N6"/>
<evidence type="ECO:0000313" key="2">
    <source>
        <dbReference type="Proteomes" id="UP001152467"/>
    </source>
</evidence>
<proteinExistence type="predicted"/>
<name>A0A9W4R5N6_9GAMM</name>
<sequence>MQLNNSGDNYLEKHRYYPWFSPFYEFDYESGALF</sequence>
<organism evidence="1 2">
    <name type="scientific">Pseudoalteromonas holothuriae</name>
    <dbReference type="NCBI Taxonomy" id="2963714"/>
    <lineage>
        <taxon>Bacteria</taxon>
        <taxon>Pseudomonadati</taxon>
        <taxon>Pseudomonadota</taxon>
        <taxon>Gammaproteobacteria</taxon>
        <taxon>Alteromonadales</taxon>
        <taxon>Pseudoalteromonadaceae</taxon>
        <taxon>Pseudoalteromonas</taxon>
    </lineage>
</organism>
<dbReference type="Proteomes" id="UP001152467">
    <property type="component" value="Unassembled WGS sequence"/>
</dbReference>
<evidence type="ECO:0000313" key="1">
    <source>
        <dbReference type="EMBL" id="CAH9067164.1"/>
    </source>
</evidence>
<keyword evidence="2" id="KW-1185">Reference proteome</keyword>
<dbReference type="EMBL" id="CAMAPC010000030">
    <property type="protein sequence ID" value="CAH9067164.1"/>
    <property type="molecule type" value="Genomic_DNA"/>
</dbReference>